<keyword evidence="9" id="KW-0812">Transmembrane</keyword>
<dbReference type="Pfam" id="PF07730">
    <property type="entry name" value="HisKA_3"/>
    <property type="match status" value="1"/>
</dbReference>
<evidence type="ECO:0000256" key="3">
    <source>
        <dbReference type="ARBA" id="ARBA00022553"/>
    </source>
</evidence>
<comment type="catalytic activity">
    <reaction evidence="1">
        <text>ATP + protein L-histidine = ADP + protein N-phospho-L-histidine.</text>
        <dbReference type="EC" id="2.7.13.3"/>
    </reaction>
</comment>
<dbReference type="CDD" id="cd16917">
    <property type="entry name" value="HATPase_UhpB-NarQ-NarX-like"/>
    <property type="match status" value="1"/>
</dbReference>
<comment type="caution">
    <text evidence="12">The sequence shown here is derived from an EMBL/GenBank/DDBJ whole genome shotgun (WGS) entry which is preliminary data.</text>
</comment>
<dbReference type="SMART" id="SM00028">
    <property type="entry name" value="TPR"/>
    <property type="match status" value="7"/>
</dbReference>
<dbReference type="InterPro" id="IPR011712">
    <property type="entry name" value="Sig_transdc_His_kin_sub3_dim/P"/>
</dbReference>
<dbReference type="Gene3D" id="1.20.5.1930">
    <property type="match status" value="1"/>
</dbReference>
<keyword evidence="8" id="KW-0902">Two-component regulatory system</keyword>
<dbReference type="InterPro" id="IPR050482">
    <property type="entry name" value="Sensor_HK_TwoCompSys"/>
</dbReference>
<dbReference type="Pfam" id="PF02518">
    <property type="entry name" value="HATPase_c"/>
    <property type="match status" value="1"/>
</dbReference>
<evidence type="ECO:0000259" key="10">
    <source>
        <dbReference type="Pfam" id="PF02518"/>
    </source>
</evidence>
<dbReference type="PANTHER" id="PTHR24421">
    <property type="entry name" value="NITRATE/NITRITE SENSOR PROTEIN NARX-RELATED"/>
    <property type="match status" value="1"/>
</dbReference>
<gene>
    <name evidence="12" type="ORF">IC234_05785</name>
</gene>
<dbReference type="Pfam" id="PF13176">
    <property type="entry name" value="TPR_7"/>
    <property type="match status" value="1"/>
</dbReference>
<dbReference type="SUPFAM" id="SSF48452">
    <property type="entry name" value="TPR-like"/>
    <property type="match status" value="2"/>
</dbReference>
<evidence type="ECO:0000313" key="13">
    <source>
        <dbReference type="Proteomes" id="UP000606003"/>
    </source>
</evidence>
<dbReference type="InterPro" id="IPR003594">
    <property type="entry name" value="HATPase_dom"/>
</dbReference>
<evidence type="ECO:0000256" key="7">
    <source>
        <dbReference type="ARBA" id="ARBA00022840"/>
    </source>
</evidence>
<keyword evidence="5" id="KW-0547">Nucleotide-binding</keyword>
<dbReference type="PANTHER" id="PTHR24421:SF10">
    <property type="entry name" value="NITRATE_NITRITE SENSOR PROTEIN NARQ"/>
    <property type="match status" value="1"/>
</dbReference>
<dbReference type="SUPFAM" id="SSF55874">
    <property type="entry name" value="ATPase domain of HSP90 chaperone/DNA topoisomerase II/histidine kinase"/>
    <property type="match status" value="1"/>
</dbReference>
<organism evidence="12 13">
    <name type="scientific">Hymenobacter armeniacus</name>
    <dbReference type="NCBI Taxonomy" id="2771358"/>
    <lineage>
        <taxon>Bacteria</taxon>
        <taxon>Pseudomonadati</taxon>
        <taxon>Bacteroidota</taxon>
        <taxon>Cytophagia</taxon>
        <taxon>Cytophagales</taxon>
        <taxon>Hymenobacteraceae</taxon>
        <taxon>Hymenobacter</taxon>
    </lineage>
</organism>
<dbReference type="EC" id="2.7.13.3" evidence="2"/>
<dbReference type="Gene3D" id="3.30.565.10">
    <property type="entry name" value="Histidine kinase-like ATPase, C-terminal domain"/>
    <property type="match status" value="1"/>
</dbReference>
<evidence type="ECO:0000256" key="1">
    <source>
        <dbReference type="ARBA" id="ARBA00000085"/>
    </source>
</evidence>
<dbReference type="InterPro" id="IPR019734">
    <property type="entry name" value="TPR_rpt"/>
</dbReference>
<dbReference type="EMBL" id="JACXAC010000002">
    <property type="protein sequence ID" value="MBD2721632.1"/>
    <property type="molecule type" value="Genomic_DNA"/>
</dbReference>
<accession>A0ABR8JQM5</accession>
<keyword evidence="9" id="KW-0472">Membrane</keyword>
<dbReference type="Proteomes" id="UP000606003">
    <property type="component" value="Unassembled WGS sequence"/>
</dbReference>
<keyword evidence="13" id="KW-1185">Reference proteome</keyword>
<feature type="domain" description="Signal transduction histidine kinase subgroup 3 dimerisation and phosphoacceptor" evidence="11">
    <location>
        <begin position="465"/>
        <end position="525"/>
    </location>
</feature>
<proteinExistence type="predicted"/>
<feature type="domain" description="Histidine kinase/HSP90-like ATPase" evidence="10">
    <location>
        <begin position="572"/>
        <end position="646"/>
    </location>
</feature>
<keyword evidence="6" id="KW-0418">Kinase</keyword>
<evidence type="ECO:0000256" key="5">
    <source>
        <dbReference type="ARBA" id="ARBA00022741"/>
    </source>
</evidence>
<evidence type="ECO:0000259" key="11">
    <source>
        <dbReference type="Pfam" id="PF07730"/>
    </source>
</evidence>
<evidence type="ECO:0000313" key="12">
    <source>
        <dbReference type="EMBL" id="MBD2721632.1"/>
    </source>
</evidence>
<keyword evidence="4" id="KW-0808">Transferase</keyword>
<name>A0ABR8JQM5_9BACT</name>
<reference evidence="12 13" key="1">
    <citation type="submission" date="2020-09" db="EMBL/GenBank/DDBJ databases">
        <authorList>
            <person name="Kim M.K."/>
        </authorList>
    </citation>
    <scope>NUCLEOTIDE SEQUENCE [LARGE SCALE GENOMIC DNA]</scope>
    <source>
        <strain evidence="12 13">BT189</strain>
    </source>
</reference>
<keyword evidence="3" id="KW-0597">Phosphoprotein</keyword>
<dbReference type="Gene3D" id="1.25.40.10">
    <property type="entry name" value="Tetratricopeptide repeat domain"/>
    <property type="match status" value="2"/>
</dbReference>
<feature type="transmembrane region" description="Helical" evidence="9">
    <location>
        <begin position="432"/>
        <end position="450"/>
    </location>
</feature>
<keyword evidence="9" id="KW-1133">Transmembrane helix</keyword>
<evidence type="ECO:0000256" key="8">
    <source>
        <dbReference type="ARBA" id="ARBA00023012"/>
    </source>
</evidence>
<dbReference type="InterPro" id="IPR011990">
    <property type="entry name" value="TPR-like_helical_dom_sf"/>
</dbReference>
<evidence type="ECO:0000256" key="9">
    <source>
        <dbReference type="SAM" id="Phobius"/>
    </source>
</evidence>
<dbReference type="Pfam" id="PF13181">
    <property type="entry name" value="TPR_8"/>
    <property type="match status" value="1"/>
</dbReference>
<evidence type="ECO:0000256" key="6">
    <source>
        <dbReference type="ARBA" id="ARBA00022777"/>
    </source>
</evidence>
<sequence>MLQALLPLAARAQVASLPPVPDSLRAALKATPAAGAARAAVLLRIADAYWEPFDSAGVVQYAEEAERVARRARQPVLAGRALDLRGNYYREAGDVSRALALLQQAGSLLRTAPSAVQANYRYHLGMAHGDLNQPAQAFQLYREAYQLAGTDADLWAEILNSRGILFARQNRLDSAAVNLFRAVRLHHRRGNRGSEAAALGNLALIYAQQKRWAEAAAYTRQGKALETALRDTVALATSWLNLGTVLLNRDSARAALPCLRLALHLQQRVHLTGAAPITWNTLAKAYEHLNRPDSARYYFAKVLAQRRRIGRPAELSVALKSLAGFYLRQGQWPQAESYARQVLALPRQALESNQVLDALDVLRQVAAHRRDFAAAYAWQTRAQTLRDSLRALADTRITEEQRARYETDRAEARVRELTQRQQVTELRSQRQLLGAGLAAVLLLALGAVALQEYRRRQLRRELALRTRLSADLHDEVGALLTQISMQTDLLEAGVHAPAQQQAQLREVAATSRRAATQLQDVVWSFDARNDAVGSLLDRLRDHAYEVLQYGDATITFAPDAASETTVLPVETRRALYLIFKEALANIQKHAPPAAHIQVALRTAGQRLTLAIADDGPPSATGSGRASGHGLRNMQARAEAVGGACRTGFGAVPGQPGFGVLVEVPVS</sequence>
<dbReference type="InterPro" id="IPR036890">
    <property type="entry name" value="HATPase_C_sf"/>
</dbReference>
<evidence type="ECO:0000256" key="2">
    <source>
        <dbReference type="ARBA" id="ARBA00012438"/>
    </source>
</evidence>
<keyword evidence="7" id="KW-0067">ATP-binding</keyword>
<evidence type="ECO:0000256" key="4">
    <source>
        <dbReference type="ARBA" id="ARBA00022679"/>
    </source>
</evidence>
<protein>
    <recommendedName>
        <fullName evidence="2">histidine kinase</fullName>
        <ecNumber evidence="2">2.7.13.3</ecNumber>
    </recommendedName>
</protein>